<dbReference type="EMBL" id="BK032666">
    <property type="protein sequence ID" value="DAF53887.1"/>
    <property type="molecule type" value="Genomic_DNA"/>
</dbReference>
<protein>
    <submittedName>
        <fullName evidence="1">Uncharacterized protein</fullName>
    </submittedName>
</protein>
<reference evidence="1" key="1">
    <citation type="journal article" date="2021" name="Proc. Natl. Acad. Sci. U.S.A.">
        <title>A Catalog of Tens of Thousands of Viruses from Human Metagenomes Reveals Hidden Associations with Chronic Diseases.</title>
        <authorList>
            <person name="Tisza M.J."/>
            <person name="Buck C.B."/>
        </authorList>
    </citation>
    <scope>NUCLEOTIDE SEQUENCE</scope>
    <source>
        <strain evidence="1">Ct2Qy24</strain>
    </source>
</reference>
<sequence>MGIAITKVTVSKNPVGTSEKFLITVTVKELTSEPTMYRLPYTLGKEKGGMK</sequence>
<proteinExistence type="predicted"/>
<accession>A0A8S5ST66</accession>
<organism evidence="1">
    <name type="scientific">Myoviridae sp. ct2Qy24</name>
    <dbReference type="NCBI Taxonomy" id="2827656"/>
    <lineage>
        <taxon>Viruses</taxon>
        <taxon>Duplodnaviria</taxon>
        <taxon>Heunggongvirae</taxon>
        <taxon>Uroviricota</taxon>
        <taxon>Caudoviricetes</taxon>
    </lineage>
</organism>
<name>A0A8S5ST66_9CAUD</name>
<evidence type="ECO:0000313" key="1">
    <source>
        <dbReference type="EMBL" id="DAF53887.1"/>
    </source>
</evidence>